<dbReference type="PANTHER" id="PTHR48101:SF4">
    <property type="entry name" value="METHYLMALONYL-COA MUTASE, MITOCHONDRIAL"/>
    <property type="match status" value="1"/>
</dbReference>
<protein>
    <submittedName>
        <fullName evidence="3">Methylmalonyl-CoA mutase</fullName>
    </submittedName>
</protein>
<dbReference type="InterPro" id="IPR016176">
    <property type="entry name" value="Cbl-dep_enz_cat"/>
</dbReference>
<evidence type="ECO:0000259" key="2">
    <source>
        <dbReference type="Pfam" id="PF01642"/>
    </source>
</evidence>
<dbReference type="Gene3D" id="3.20.20.240">
    <property type="entry name" value="Methylmalonyl-CoA mutase"/>
    <property type="match status" value="1"/>
</dbReference>
<dbReference type="InterPro" id="IPR006099">
    <property type="entry name" value="MeMalonylCoA_mutase_a/b_cat"/>
</dbReference>
<feature type="region of interest" description="Disordered" evidence="1">
    <location>
        <begin position="446"/>
        <end position="474"/>
    </location>
</feature>
<organism evidence="3 4">
    <name type="scientific">Pararhizobium mangrovi</name>
    <dbReference type="NCBI Taxonomy" id="2590452"/>
    <lineage>
        <taxon>Bacteria</taxon>
        <taxon>Pseudomonadati</taxon>
        <taxon>Pseudomonadota</taxon>
        <taxon>Alphaproteobacteria</taxon>
        <taxon>Hyphomicrobiales</taxon>
        <taxon>Rhizobiaceae</taxon>
        <taxon>Rhizobium/Agrobacterium group</taxon>
        <taxon>Pararhizobium</taxon>
    </lineage>
</organism>
<feature type="region of interest" description="Disordered" evidence="1">
    <location>
        <begin position="39"/>
        <end position="65"/>
    </location>
</feature>
<dbReference type="Pfam" id="PF01642">
    <property type="entry name" value="MM_CoA_mutase"/>
    <property type="match status" value="1"/>
</dbReference>
<gene>
    <name evidence="3" type="ORF">FJU11_11375</name>
</gene>
<dbReference type="GO" id="GO:0004494">
    <property type="term" value="F:methylmalonyl-CoA mutase activity"/>
    <property type="evidence" value="ECO:0007669"/>
    <property type="project" value="TreeGrafter"/>
</dbReference>
<proteinExistence type="predicted"/>
<dbReference type="GO" id="GO:0005737">
    <property type="term" value="C:cytoplasm"/>
    <property type="evidence" value="ECO:0007669"/>
    <property type="project" value="TreeGrafter"/>
</dbReference>
<evidence type="ECO:0000313" key="3">
    <source>
        <dbReference type="EMBL" id="TPW27581.1"/>
    </source>
</evidence>
<evidence type="ECO:0000313" key="4">
    <source>
        <dbReference type="Proteomes" id="UP000320314"/>
    </source>
</evidence>
<dbReference type="Proteomes" id="UP000320314">
    <property type="component" value="Unassembled WGS sequence"/>
</dbReference>
<evidence type="ECO:0000256" key="1">
    <source>
        <dbReference type="SAM" id="MobiDB-lite"/>
    </source>
</evidence>
<keyword evidence="4" id="KW-1185">Reference proteome</keyword>
<sequence>MDSSVIDNARFEPIDEAGWRALAERALKGADFDEALTTRTDDGISYGPIHTRRGDTRPLPRRNAGRPWHLAQRIDDPETVRAAAQAKEDTANGAQTLVLAVGGAPTAYGFGLAQPVRPALARILEEVDPGTLALRLEGSAMAGRALADLLARTAHSPGEIEVHFGLDPVSAAASTARDFSLTGELARFAEDLADPGFGGTVLTADGRIAHNAGASEAQELGFVAAALVAMLRAAEDGGMAPETLLAMTGLAVSVDQQQMLGIAKIRALRLLHARIASACGVGEAAPVFVHAETSLRMATREDPETNILRNTLAAFAAGIGGADSIAVLPHTIALGLPDGAARRIARNTQLVLLRESHLARVADPAAGAGGIEMLTDALANAAWAEFQTIEREGGIMASLAGGHVQERIRQGRAARTQAIREGKRPIIGTTHYRPDAPRPVAVLAEREPEPSIPRGSRRALTLAPLHAGIEETHP</sequence>
<dbReference type="AlphaFoldDB" id="A0A506U2T3"/>
<accession>A0A506U2T3</accession>
<name>A0A506U2T3_9HYPH</name>
<dbReference type="GO" id="GO:0031419">
    <property type="term" value="F:cobalamin binding"/>
    <property type="evidence" value="ECO:0007669"/>
    <property type="project" value="InterPro"/>
</dbReference>
<dbReference type="RefSeq" id="WP_141167174.1">
    <property type="nucleotide sequence ID" value="NZ_VHLH01000020.1"/>
</dbReference>
<dbReference type="PANTHER" id="PTHR48101">
    <property type="entry name" value="METHYLMALONYL-COA MUTASE, MITOCHONDRIAL-RELATED"/>
    <property type="match status" value="1"/>
</dbReference>
<dbReference type="SUPFAM" id="SSF51703">
    <property type="entry name" value="Cobalamin (vitamin B12)-dependent enzymes"/>
    <property type="match status" value="1"/>
</dbReference>
<feature type="domain" description="Methylmalonyl-CoA mutase alpha/beta chain catalytic" evidence="2">
    <location>
        <begin position="205"/>
        <end position="441"/>
    </location>
</feature>
<dbReference type="EMBL" id="VHLH01000020">
    <property type="protein sequence ID" value="TPW27581.1"/>
    <property type="molecule type" value="Genomic_DNA"/>
</dbReference>
<dbReference type="OrthoDB" id="9762378at2"/>
<comment type="caution">
    <text evidence="3">The sequence shown here is derived from an EMBL/GenBank/DDBJ whole genome shotgun (WGS) entry which is preliminary data.</text>
</comment>
<dbReference type="GO" id="GO:0019678">
    <property type="term" value="P:propionate metabolic process, methylmalonyl pathway"/>
    <property type="evidence" value="ECO:0007669"/>
    <property type="project" value="TreeGrafter"/>
</dbReference>
<reference evidence="3 4" key="1">
    <citation type="submission" date="2019-06" db="EMBL/GenBank/DDBJ databases">
        <authorList>
            <person name="Li M."/>
        </authorList>
    </citation>
    <scope>NUCLEOTIDE SEQUENCE [LARGE SCALE GENOMIC DNA]</scope>
    <source>
        <strain evidence="3 4">BGMRC6574</strain>
    </source>
</reference>